<accession>A0ABT4XJX3</accession>
<comment type="caution">
    <text evidence="3">The sequence shown here is derived from an EMBL/GenBank/DDBJ whole genome shotgun (WGS) entry which is preliminary data.</text>
</comment>
<gene>
    <name evidence="3" type="ORF">PH586_19270</name>
</gene>
<feature type="chain" id="PRO_5046036258" description="Lipoprotein" evidence="2">
    <location>
        <begin position="22"/>
        <end position="108"/>
    </location>
</feature>
<evidence type="ECO:0008006" key="5">
    <source>
        <dbReference type="Google" id="ProtNLM"/>
    </source>
</evidence>
<organism evidence="3 4">
    <name type="scientific">Pseudomonas aestuarii</name>
    <dbReference type="NCBI Taxonomy" id="3018340"/>
    <lineage>
        <taxon>Bacteria</taxon>
        <taxon>Pseudomonadati</taxon>
        <taxon>Pseudomonadota</taxon>
        <taxon>Gammaproteobacteria</taxon>
        <taxon>Pseudomonadales</taxon>
        <taxon>Pseudomonadaceae</taxon>
        <taxon>Pseudomonas</taxon>
    </lineage>
</organism>
<proteinExistence type="predicted"/>
<keyword evidence="2" id="KW-0732">Signal</keyword>
<evidence type="ECO:0000256" key="2">
    <source>
        <dbReference type="SAM" id="SignalP"/>
    </source>
</evidence>
<keyword evidence="4" id="KW-1185">Reference proteome</keyword>
<name>A0ABT4XJX3_9PSED</name>
<dbReference type="RefSeq" id="WP_271349422.1">
    <property type="nucleotide sequence ID" value="NZ_JAQJZJ010000010.1"/>
</dbReference>
<evidence type="ECO:0000313" key="3">
    <source>
        <dbReference type="EMBL" id="MDA7088525.1"/>
    </source>
</evidence>
<dbReference type="Proteomes" id="UP001212042">
    <property type="component" value="Unassembled WGS sequence"/>
</dbReference>
<feature type="region of interest" description="Disordered" evidence="1">
    <location>
        <begin position="24"/>
        <end position="108"/>
    </location>
</feature>
<evidence type="ECO:0000313" key="4">
    <source>
        <dbReference type="Proteomes" id="UP001212042"/>
    </source>
</evidence>
<reference evidence="3 4" key="1">
    <citation type="submission" date="2023-01" db="EMBL/GenBank/DDBJ databases">
        <title>Pseudomonas SA3-5T sp. nov., isolated from tidal flat sediment.</title>
        <authorList>
            <person name="Kim H.S."/>
            <person name="Kim J.-S."/>
            <person name="Suh M.K."/>
            <person name="Eom M.K."/>
            <person name="Lee J.-S."/>
        </authorList>
    </citation>
    <scope>NUCLEOTIDE SEQUENCE [LARGE SCALE GENOMIC DNA]</scope>
    <source>
        <strain evidence="3 4">SA3-5</strain>
    </source>
</reference>
<evidence type="ECO:0000256" key="1">
    <source>
        <dbReference type="SAM" id="MobiDB-lite"/>
    </source>
</evidence>
<dbReference type="EMBL" id="JAQJZJ010000010">
    <property type="protein sequence ID" value="MDA7088525.1"/>
    <property type="molecule type" value="Genomic_DNA"/>
</dbReference>
<sequence length="108" mass="11273">MRLASALLLGLAVLCGSAIQARDYPASTPRERPAGSPGTATPQPFIQPRPRKLPTPAPHHPPLLNDGTGYKANPAGASLAPPDGELPLLEQQRQRNSQGIPGSRKAGD</sequence>
<protein>
    <recommendedName>
        <fullName evidence="5">Lipoprotein</fullName>
    </recommendedName>
</protein>
<feature type="signal peptide" evidence="2">
    <location>
        <begin position="1"/>
        <end position="21"/>
    </location>
</feature>